<keyword evidence="1" id="KW-0732">Signal</keyword>
<evidence type="ECO:0000313" key="2">
    <source>
        <dbReference type="EMBL" id="MCJ0762301.1"/>
    </source>
</evidence>
<dbReference type="RefSeq" id="WP_243304425.1">
    <property type="nucleotide sequence ID" value="NZ_JALGBI010000001.1"/>
</dbReference>
<reference evidence="2" key="1">
    <citation type="submission" date="2022-03" db="EMBL/GenBank/DDBJ databases">
        <authorList>
            <person name="Woo C.Y."/>
        </authorList>
    </citation>
    <scope>NUCLEOTIDE SEQUENCE</scope>
    <source>
        <strain evidence="2">CYS-02</strain>
    </source>
</reference>
<dbReference type="Gene3D" id="3.40.50.1820">
    <property type="entry name" value="alpha/beta hydrolase"/>
    <property type="match status" value="1"/>
</dbReference>
<protein>
    <submittedName>
        <fullName evidence="2">Alpha/beta hydrolase</fullName>
    </submittedName>
</protein>
<dbReference type="Proteomes" id="UP001139447">
    <property type="component" value="Unassembled WGS sequence"/>
</dbReference>
<feature type="signal peptide" evidence="1">
    <location>
        <begin position="1"/>
        <end position="27"/>
    </location>
</feature>
<dbReference type="SUPFAM" id="SSF53474">
    <property type="entry name" value="alpha/beta-Hydrolases"/>
    <property type="match status" value="1"/>
</dbReference>
<dbReference type="EMBL" id="JALGBI010000001">
    <property type="protein sequence ID" value="MCJ0762301.1"/>
    <property type="molecule type" value="Genomic_DNA"/>
</dbReference>
<dbReference type="GO" id="GO:0016787">
    <property type="term" value="F:hydrolase activity"/>
    <property type="evidence" value="ECO:0007669"/>
    <property type="project" value="UniProtKB-KW"/>
</dbReference>
<proteinExistence type="predicted"/>
<keyword evidence="2" id="KW-0378">Hydrolase</keyword>
<accession>A0A9X1VR55</accession>
<dbReference type="InterPro" id="IPR029058">
    <property type="entry name" value="AB_hydrolase_fold"/>
</dbReference>
<evidence type="ECO:0000313" key="3">
    <source>
        <dbReference type="Proteomes" id="UP001139447"/>
    </source>
</evidence>
<dbReference type="AlphaFoldDB" id="A0A9X1VR55"/>
<name>A0A9X1VR55_9BURK</name>
<sequence>MKTALRCWRLCLFLLLSGLLLPLRAQTAPQVVDIPTRPGVTQRFVYLTPGQPRAAVILLAGGHGGLQIFPNGSFKWGEGNFLVRTRALFEQQGLAVAVVDAPSDRQTAPFLSGFRQTPEHVADLKAVIAWLRVKTGVPVWLVGTSRGTQSAAWAATQLPRADGGPDGLVLTSTILTDPHGRAVPAMPLERVAVPVLVVHHQQDGCALCAFSEMPRLMDKLTGTPRKELIAVSGGTSQGDPCEARAYHGYNGVEAEVVGRIAAWITAP</sequence>
<feature type="chain" id="PRO_5040825985" evidence="1">
    <location>
        <begin position="28"/>
        <end position="267"/>
    </location>
</feature>
<gene>
    <name evidence="2" type="ORF">MMF98_03675</name>
</gene>
<keyword evidence="3" id="KW-1185">Reference proteome</keyword>
<evidence type="ECO:0000256" key="1">
    <source>
        <dbReference type="SAM" id="SignalP"/>
    </source>
</evidence>
<comment type="caution">
    <text evidence="2">The sequence shown here is derived from an EMBL/GenBank/DDBJ whole genome shotgun (WGS) entry which is preliminary data.</text>
</comment>
<organism evidence="2 3">
    <name type="scientific">Variovorax terrae</name>
    <dbReference type="NCBI Taxonomy" id="2923278"/>
    <lineage>
        <taxon>Bacteria</taxon>
        <taxon>Pseudomonadati</taxon>
        <taxon>Pseudomonadota</taxon>
        <taxon>Betaproteobacteria</taxon>
        <taxon>Burkholderiales</taxon>
        <taxon>Comamonadaceae</taxon>
        <taxon>Variovorax</taxon>
    </lineage>
</organism>